<dbReference type="SMART" id="SM00320">
    <property type="entry name" value="WD40"/>
    <property type="match status" value="9"/>
</dbReference>
<dbReference type="GO" id="GO:0030042">
    <property type="term" value="P:actin filament depolymerization"/>
    <property type="evidence" value="ECO:0007669"/>
    <property type="project" value="TreeGrafter"/>
</dbReference>
<dbReference type="PROSITE" id="PS00678">
    <property type="entry name" value="WD_REPEATS_1"/>
    <property type="match status" value="2"/>
</dbReference>
<proteinExistence type="predicted"/>
<evidence type="ECO:0000256" key="3">
    <source>
        <dbReference type="PROSITE-ProRule" id="PRU00221"/>
    </source>
</evidence>
<dbReference type="Pfam" id="PF12894">
    <property type="entry name" value="ANAPC4_WD40"/>
    <property type="match status" value="1"/>
</dbReference>
<gene>
    <name evidence="6" type="ORF">BD324DRAFT_651756</name>
</gene>
<keyword evidence="1 3" id="KW-0853">WD repeat</keyword>
<dbReference type="STRING" id="4999.A0A1Y1UER7"/>
<evidence type="ECO:0000313" key="6">
    <source>
        <dbReference type="EMBL" id="ORX36518.1"/>
    </source>
</evidence>
<dbReference type="FunCoup" id="A0A1Y1UER7">
    <property type="interactions" value="235"/>
</dbReference>
<dbReference type="Pfam" id="PF00400">
    <property type="entry name" value="WD40"/>
    <property type="match status" value="6"/>
</dbReference>
<dbReference type="Gene3D" id="2.130.10.10">
    <property type="entry name" value="YVTN repeat-like/Quinoprotein amine dehydrogenase"/>
    <property type="match status" value="2"/>
</dbReference>
<dbReference type="GeneID" id="33560198"/>
<dbReference type="InterPro" id="IPR024977">
    <property type="entry name" value="Apc4-like_WD40_dom"/>
</dbReference>
<dbReference type="InParanoid" id="A0A1Y1UER7"/>
<dbReference type="GO" id="GO:0030864">
    <property type="term" value="C:cortical actin cytoskeleton"/>
    <property type="evidence" value="ECO:0007669"/>
    <property type="project" value="TreeGrafter"/>
</dbReference>
<feature type="domain" description="Anaphase-promoting complex subunit 4-like WD40" evidence="5">
    <location>
        <begin position="460"/>
        <end position="531"/>
    </location>
</feature>
<dbReference type="FunFam" id="2.130.10.10:FF:000102">
    <property type="entry name" value="Actin-interacting protein 1"/>
    <property type="match status" value="1"/>
</dbReference>
<feature type="repeat" description="WD" evidence="3">
    <location>
        <begin position="534"/>
        <end position="567"/>
    </location>
</feature>
<feature type="repeat" description="WD" evidence="3">
    <location>
        <begin position="490"/>
        <end position="531"/>
    </location>
</feature>
<dbReference type="Proteomes" id="UP000193218">
    <property type="component" value="Unassembled WGS sequence"/>
</dbReference>
<dbReference type="PANTHER" id="PTHR19856:SF0">
    <property type="entry name" value="WD REPEAT-CONTAINING PROTEIN 1"/>
    <property type="match status" value="1"/>
</dbReference>
<feature type="repeat" description="WD" evidence="3">
    <location>
        <begin position="245"/>
        <end position="286"/>
    </location>
</feature>
<dbReference type="PROSITE" id="PS50294">
    <property type="entry name" value="WD_REPEATS_REGION"/>
    <property type="match status" value="2"/>
</dbReference>
<reference evidence="6 7" key="1">
    <citation type="submission" date="2017-03" db="EMBL/GenBank/DDBJ databases">
        <title>Widespread Adenine N6-methylation of Active Genes in Fungi.</title>
        <authorList>
            <consortium name="DOE Joint Genome Institute"/>
            <person name="Mondo S.J."/>
            <person name="Dannebaum R.O."/>
            <person name="Kuo R.C."/>
            <person name="Louie K.B."/>
            <person name="Bewick A.J."/>
            <person name="Labutti K."/>
            <person name="Haridas S."/>
            <person name="Kuo A."/>
            <person name="Salamov A."/>
            <person name="Ahrendt S.R."/>
            <person name="Lau R."/>
            <person name="Bowen B.P."/>
            <person name="Lipzen A."/>
            <person name="Sullivan W."/>
            <person name="Andreopoulos W.B."/>
            <person name="Clum A."/>
            <person name="Lindquist E."/>
            <person name="Daum C."/>
            <person name="Northen T.R."/>
            <person name="Ramamoorthy G."/>
            <person name="Schmitz R.J."/>
            <person name="Gryganskyi A."/>
            <person name="Culley D."/>
            <person name="Magnuson J."/>
            <person name="James T.Y."/>
            <person name="O'Malley M.A."/>
            <person name="Stajich J.E."/>
            <person name="Spatafora J.W."/>
            <person name="Visel A."/>
            <person name="Grigoriev I.V."/>
        </authorList>
    </citation>
    <scope>NUCLEOTIDE SEQUENCE [LARGE SCALE GENOMIC DNA]</scope>
    <source>
        <strain evidence="6 7">NRRL Y-17943</strain>
    </source>
</reference>
<feature type="region of interest" description="Disordered" evidence="4">
    <location>
        <begin position="439"/>
        <end position="463"/>
    </location>
</feature>
<accession>A0A1Y1UER7</accession>
<dbReference type="EMBL" id="NBSH01000008">
    <property type="protein sequence ID" value="ORX36518.1"/>
    <property type="molecule type" value="Genomic_DNA"/>
</dbReference>
<keyword evidence="7" id="KW-1185">Reference proteome</keyword>
<evidence type="ECO:0000256" key="4">
    <source>
        <dbReference type="SAM" id="MobiDB-lite"/>
    </source>
</evidence>
<feature type="repeat" description="WD" evidence="3">
    <location>
        <begin position="577"/>
        <end position="613"/>
    </location>
</feature>
<dbReference type="InterPro" id="IPR015943">
    <property type="entry name" value="WD40/YVTN_repeat-like_dom_sf"/>
</dbReference>
<dbReference type="InterPro" id="IPR036322">
    <property type="entry name" value="WD40_repeat_dom_sf"/>
</dbReference>
<dbReference type="InterPro" id="IPR001680">
    <property type="entry name" value="WD40_rpt"/>
</dbReference>
<feature type="repeat" description="WD" evidence="3">
    <location>
        <begin position="202"/>
        <end position="233"/>
    </location>
</feature>
<protein>
    <submittedName>
        <fullName evidence="6">WD40-repeat-containing domain protein</fullName>
    </submittedName>
</protein>
<dbReference type="RefSeq" id="XP_021870619.1">
    <property type="nucleotide sequence ID" value="XM_022018389.1"/>
</dbReference>
<organism evidence="6 7">
    <name type="scientific">Kockovaella imperatae</name>
    <dbReference type="NCBI Taxonomy" id="4999"/>
    <lineage>
        <taxon>Eukaryota</taxon>
        <taxon>Fungi</taxon>
        <taxon>Dikarya</taxon>
        <taxon>Basidiomycota</taxon>
        <taxon>Agaricomycotina</taxon>
        <taxon>Tremellomycetes</taxon>
        <taxon>Tremellales</taxon>
        <taxon>Cuniculitremaceae</taxon>
        <taxon>Kockovaella</taxon>
    </lineage>
</organism>
<dbReference type="AlphaFoldDB" id="A0A1Y1UER7"/>
<comment type="caution">
    <text evidence="6">The sequence shown here is derived from an EMBL/GenBank/DDBJ whole genome shotgun (WGS) entry which is preliminary data.</text>
</comment>
<feature type="compositionally biased region" description="Polar residues" evidence="4">
    <location>
        <begin position="442"/>
        <end position="451"/>
    </location>
</feature>
<sequence length="613" mass="64854">MPFKTGPLYPCNPATERAVSTKLSVDPKGEKVVYTNGRAVIIRDLNHTDLSHAYTQHTQSATVARISPSGFYCASGDVAGNVRIWDVTQPENILKLAIRPLGGRINDLAWDGESKRIIVGGDGKDSGPEANHYIPLLPFRGLRFGAAFFMDSGSTCGEITGHAKAITSLDIRHQRPFRAISGSDDNTVILHTGVPFKYEKMISQHARFVQDVRYSPDGEAFASVGSDGKIFIYGGKEGDVKGEIKRDSTSSLMACSWSKDSKSVASAGADGIVTIWDASTLKSTQTYTIGTDIPSQQNGVVYAGPNTLVSVSLSGVLNVFDTREGSKWRTLHGPPKAITSAVMSDKTFYTGSFDGSIKSFSSAGECDSVKGNGHNGRVAAMSHDGTKTWSAGWDDKVASIEGDNFGGSSIAVKAQPADIASTPGAVYVASAAGLEIHPRPDGSSSVRSGAVTSVAAHPGPNEDLVAFGNAQKKVSLGRRNGTDIQVDAEFDDNRGEVQALAFSPDGSLLAAADSSGRIVLIDTNDKKAIVTSRWTFHSGRVTSLNFSPNGKRLASGGMDESIYIWEVGRPLKNTAIKNSHPGGVSSVAWKDGNTGLISTGADGCVRTWTVDEI</sequence>
<evidence type="ECO:0000256" key="2">
    <source>
        <dbReference type="ARBA" id="ARBA00022737"/>
    </source>
</evidence>
<dbReference type="GO" id="GO:0051015">
    <property type="term" value="F:actin filament binding"/>
    <property type="evidence" value="ECO:0007669"/>
    <property type="project" value="TreeGrafter"/>
</dbReference>
<evidence type="ECO:0000313" key="7">
    <source>
        <dbReference type="Proteomes" id="UP000193218"/>
    </source>
</evidence>
<dbReference type="InterPro" id="IPR019775">
    <property type="entry name" value="WD40_repeat_CS"/>
</dbReference>
<dbReference type="PROSITE" id="PS50082">
    <property type="entry name" value="WD_REPEATS_2"/>
    <property type="match status" value="6"/>
</dbReference>
<dbReference type="PANTHER" id="PTHR19856">
    <property type="entry name" value="WD-REPEATCONTAINING PROTEIN WDR1"/>
    <property type="match status" value="1"/>
</dbReference>
<dbReference type="OrthoDB" id="2306at2759"/>
<feature type="repeat" description="WD" evidence="3">
    <location>
        <begin position="54"/>
        <end position="95"/>
    </location>
</feature>
<keyword evidence="2" id="KW-0677">Repeat</keyword>
<name>A0A1Y1UER7_9TREE</name>
<evidence type="ECO:0000259" key="5">
    <source>
        <dbReference type="Pfam" id="PF12894"/>
    </source>
</evidence>
<dbReference type="SUPFAM" id="SSF50978">
    <property type="entry name" value="WD40 repeat-like"/>
    <property type="match status" value="2"/>
</dbReference>
<evidence type="ECO:0000256" key="1">
    <source>
        <dbReference type="ARBA" id="ARBA00022574"/>
    </source>
</evidence>